<dbReference type="SMART" id="SM00248">
    <property type="entry name" value="ANK"/>
    <property type="match status" value="3"/>
</dbReference>
<dbReference type="PRINTS" id="PR01415">
    <property type="entry name" value="ANKYRIN"/>
</dbReference>
<feature type="compositionally biased region" description="Polar residues" evidence="4">
    <location>
        <begin position="169"/>
        <end position="179"/>
    </location>
</feature>
<dbReference type="PROSITE" id="PS50297">
    <property type="entry name" value="ANK_REP_REGION"/>
    <property type="match status" value="2"/>
</dbReference>
<dbReference type="Gene3D" id="1.25.40.20">
    <property type="entry name" value="Ankyrin repeat-containing domain"/>
    <property type="match status" value="1"/>
</dbReference>
<keyword evidence="1" id="KW-0677">Repeat</keyword>
<sequence length="192" mass="21229">LITLSVISIETEQQIKSLKPYSYMEEALCKAAASGNLGLTARILHERVDQNCKDEVGRSPLHYAALNGHFEIIRLLLSNRATVDVADANNVTPLHLAARKDHLRCAQLLCMAGADILKTCASGCTPRDLAPYDSPTCYFLERCELGDKPKPKILFQRNSKSIIRRNIGSRMSTSVSGEQKSSKSKDIKRKGK</sequence>
<feature type="repeat" description="ANK" evidence="3">
    <location>
        <begin position="89"/>
        <end position="116"/>
    </location>
</feature>
<organism evidence="5">
    <name type="scientific">Echinostoma caproni</name>
    <dbReference type="NCBI Taxonomy" id="27848"/>
    <lineage>
        <taxon>Eukaryota</taxon>
        <taxon>Metazoa</taxon>
        <taxon>Spiralia</taxon>
        <taxon>Lophotrochozoa</taxon>
        <taxon>Platyhelminthes</taxon>
        <taxon>Trematoda</taxon>
        <taxon>Digenea</taxon>
        <taxon>Plagiorchiida</taxon>
        <taxon>Echinostomata</taxon>
        <taxon>Echinostomatoidea</taxon>
        <taxon>Echinostomatidae</taxon>
        <taxon>Echinostoma</taxon>
    </lineage>
</organism>
<evidence type="ECO:0000313" key="5">
    <source>
        <dbReference type="WBParaSite" id="ECPE_0000269201-mRNA-1"/>
    </source>
</evidence>
<keyword evidence="2 3" id="KW-0040">ANK repeat</keyword>
<dbReference type="PANTHER" id="PTHR24171:SF9">
    <property type="entry name" value="ANKYRIN REPEAT DOMAIN-CONTAINING PROTEIN 39"/>
    <property type="match status" value="1"/>
</dbReference>
<accession>A0A183A6V4</accession>
<dbReference type="Pfam" id="PF12796">
    <property type="entry name" value="Ank_2"/>
    <property type="match status" value="1"/>
</dbReference>
<dbReference type="InterPro" id="IPR036770">
    <property type="entry name" value="Ankyrin_rpt-contain_sf"/>
</dbReference>
<feature type="repeat" description="ANK" evidence="3">
    <location>
        <begin position="56"/>
        <end position="88"/>
    </location>
</feature>
<proteinExistence type="predicted"/>
<evidence type="ECO:0000256" key="1">
    <source>
        <dbReference type="ARBA" id="ARBA00022737"/>
    </source>
</evidence>
<feature type="region of interest" description="Disordered" evidence="4">
    <location>
        <begin position="166"/>
        <end position="192"/>
    </location>
</feature>
<dbReference type="WBParaSite" id="ECPE_0000269201-mRNA-1">
    <property type="protein sequence ID" value="ECPE_0000269201-mRNA-1"/>
    <property type="gene ID" value="ECPE_0000269201"/>
</dbReference>
<dbReference type="SUPFAM" id="SSF48403">
    <property type="entry name" value="Ankyrin repeat"/>
    <property type="match status" value="1"/>
</dbReference>
<protein>
    <submittedName>
        <fullName evidence="5">ANK_REP_REGION domain-containing protein</fullName>
    </submittedName>
</protein>
<dbReference type="AlphaFoldDB" id="A0A183A6V4"/>
<evidence type="ECO:0000256" key="3">
    <source>
        <dbReference type="PROSITE-ProRule" id="PRU00023"/>
    </source>
</evidence>
<dbReference type="PANTHER" id="PTHR24171">
    <property type="entry name" value="ANKYRIN REPEAT DOMAIN-CONTAINING PROTEIN 39-RELATED"/>
    <property type="match status" value="1"/>
</dbReference>
<reference evidence="5" key="1">
    <citation type="submission" date="2016-06" db="UniProtKB">
        <authorList>
            <consortium name="WormBaseParasite"/>
        </authorList>
    </citation>
    <scope>IDENTIFICATION</scope>
</reference>
<evidence type="ECO:0000256" key="2">
    <source>
        <dbReference type="ARBA" id="ARBA00023043"/>
    </source>
</evidence>
<name>A0A183A6V4_9TREM</name>
<evidence type="ECO:0000256" key="4">
    <source>
        <dbReference type="SAM" id="MobiDB-lite"/>
    </source>
</evidence>
<dbReference type="InterPro" id="IPR002110">
    <property type="entry name" value="Ankyrin_rpt"/>
</dbReference>
<dbReference type="PROSITE" id="PS50088">
    <property type="entry name" value="ANK_REPEAT"/>
    <property type="match status" value="2"/>
</dbReference>